<organism evidence="1 2">
    <name type="scientific">Priestia veravalensis</name>
    <dbReference type="NCBI Taxonomy" id="1414648"/>
    <lineage>
        <taxon>Bacteria</taxon>
        <taxon>Bacillati</taxon>
        <taxon>Bacillota</taxon>
        <taxon>Bacilli</taxon>
        <taxon>Bacillales</taxon>
        <taxon>Bacillaceae</taxon>
        <taxon>Priestia</taxon>
    </lineage>
</organism>
<accession>A0A0V8JGN5</accession>
<sequence>MFDPIVFDNLKVVVEGEIYDLDLSGQVSVVNREDLMDLARFTRTYRISFQQHSCCTATLALSTDLDSIHAELTPSRQEKPGCTVFIAFYIKQAVAYTIEDCNEIRMLCERVWGENRVIEQRVIHEVDTDEYENEVKVMFNRFVYEDQVADLIEMIDYMLQTMDQLKNYYDQQAHDKRL</sequence>
<evidence type="ECO:0000313" key="1">
    <source>
        <dbReference type="EMBL" id="KSU86211.1"/>
    </source>
</evidence>
<comment type="caution">
    <text evidence="1">The sequence shown here is derived from an EMBL/GenBank/DDBJ whole genome shotgun (WGS) entry which is preliminary data.</text>
</comment>
<proteinExistence type="predicted"/>
<name>A0A0V8JGN5_9BACI</name>
<evidence type="ECO:0008006" key="3">
    <source>
        <dbReference type="Google" id="ProtNLM"/>
    </source>
</evidence>
<keyword evidence="2" id="KW-1185">Reference proteome</keyword>
<dbReference type="Proteomes" id="UP000053681">
    <property type="component" value="Unassembled WGS sequence"/>
</dbReference>
<gene>
    <name evidence="1" type="ORF">AS180_19865</name>
</gene>
<dbReference type="RefSeq" id="WP_062687393.1">
    <property type="nucleotide sequence ID" value="NZ_KQ758717.1"/>
</dbReference>
<dbReference type="EMBL" id="LNQP01000103">
    <property type="protein sequence ID" value="KSU86211.1"/>
    <property type="molecule type" value="Genomic_DNA"/>
</dbReference>
<dbReference type="AlphaFoldDB" id="A0A0V8JGN5"/>
<protein>
    <recommendedName>
        <fullName evidence="3">Group-specific protein</fullName>
    </recommendedName>
</protein>
<reference evidence="1 2" key="1">
    <citation type="submission" date="2015-11" db="EMBL/GenBank/DDBJ databases">
        <title>Bacillus caseinolyticus sp nov.</title>
        <authorList>
            <person name="Dastager S.G."/>
            <person name="Mawlankar R."/>
        </authorList>
    </citation>
    <scope>NUCLEOTIDE SEQUENCE [LARGE SCALE GENOMIC DNA]</scope>
    <source>
        <strain evidence="1 2">SGD-V-76</strain>
    </source>
</reference>
<evidence type="ECO:0000313" key="2">
    <source>
        <dbReference type="Proteomes" id="UP000053681"/>
    </source>
</evidence>